<dbReference type="Gene3D" id="3.40.50.1820">
    <property type="entry name" value="alpha/beta hydrolase"/>
    <property type="match status" value="1"/>
</dbReference>
<evidence type="ECO:0000313" key="5">
    <source>
        <dbReference type="Proteomes" id="UP000298213"/>
    </source>
</evidence>
<dbReference type="OrthoDB" id="9771666at2"/>
<dbReference type="InterPro" id="IPR029058">
    <property type="entry name" value="AB_hydrolase_fold"/>
</dbReference>
<feature type="signal peptide" evidence="2">
    <location>
        <begin position="1"/>
        <end position="23"/>
    </location>
</feature>
<dbReference type="InterPro" id="IPR002925">
    <property type="entry name" value="Dienelactn_hydro"/>
</dbReference>
<keyword evidence="1 4" id="KW-0378">Hydrolase</keyword>
<evidence type="ECO:0000256" key="2">
    <source>
        <dbReference type="SAM" id="SignalP"/>
    </source>
</evidence>
<protein>
    <submittedName>
        <fullName evidence="4">Alpha/beta hydrolase</fullName>
    </submittedName>
</protein>
<keyword evidence="2" id="KW-0732">Signal</keyword>
<dbReference type="PANTHER" id="PTHR48081:SF6">
    <property type="entry name" value="PEPTIDASE S9 PROLYL OLIGOPEPTIDASE CATALYTIC DOMAIN-CONTAINING PROTEIN"/>
    <property type="match status" value="1"/>
</dbReference>
<sequence>MRGDVPWRRALLAAILLAVTAPACESSEAGRSGAAQPEIVRIWRGAAPGSETWTGDEVELDAELPVSGKVHIVTNVSNPTLTVFRPEGPAASRTAVVVLPGGAFRALAWDMDGLEVGRWLAARGVTAFVLKYRVRPPGDEAPTGPESFDAFLARTEPARRLAVADAVQALRLVRADTAKYGIAPDRVGMIGFSAGAIVTMDAALAPDPATRPDFAVSVYGAMPAAQAPAAGAPPVFVVAAQDDPQVPSRKSVEIYQAWTRAGLPAELHLYEKGGHGFGMRPRGLAADKWPLALEAWLQARGLLGGRSSGR</sequence>
<name>A0A4Y8ZVA7_9SPHN</name>
<comment type="caution">
    <text evidence="4">The sequence shown here is derived from an EMBL/GenBank/DDBJ whole genome shotgun (WGS) entry which is preliminary data.</text>
</comment>
<gene>
    <name evidence="4" type="ORF">E2493_01490</name>
</gene>
<feature type="chain" id="PRO_5021302527" evidence="2">
    <location>
        <begin position="24"/>
        <end position="310"/>
    </location>
</feature>
<dbReference type="AlphaFoldDB" id="A0A4Y8ZVA7"/>
<feature type="domain" description="Dienelactone hydrolase" evidence="3">
    <location>
        <begin position="114"/>
        <end position="283"/>
    </location>
</feature>
<dbReference type="Pfam" id="PF01738">
    <property type="entry name" value="DLH"/>
    <property type="match status" value="1"/>
</dbReference>
<dbReference type="GO" id="GO:0016787">
    <property type="term" value="F:hydrolase activity"/>
    <property type="evidence" value="ECO:0007669"/>
    <property type="project" value="UniProtKB-KW"/>
</dbReference>
<reference evidence="4 5" key="1">
    <citation type="submission" date="2019-03" db="EMBL/GenBank/DDBJ databases">
        <title>Genome sequence of Sphingomonas sp. 17J27-24.</title>
        <authorList>
            <person name="Kim M."/>
            <person name="Maeng S."/>
            <person name="Sathiyaraj S."/>
        </authorList>
    </citation>
    <scope>NUCLEOTIDE SEQUENCE [LARGE SCALE GENOMIC DNA]</scope>
    <source>
        <strain evidence="4 5">17J27-24</strain>
    </source>
</reference>
<proteinExistence type="predicted"/>
<organism evidence="4 5">
    <name type="scientific">Sphingomonas parva</name>
    <dbReference type="NCBI Taxonomy" id="2555898"/>
    <lineage>
        <taxon>Bacteria</taxon>
        <taxon>Pseudomonadati</taxon>
        <taxon>Pseudomonadota</taxon>
        <taxon>Alphaproteobacteria</taxon>
        <taxon>Sphingomonadales</taxon>
        <taxon>Sphingomonadaceae</taxon>
        <taxon>Sphingomonas</taxon>
    </lineage>
</organism>
<evidence type="ECO:0000259" key="3">
    <source>
        <dbReference type="Pfam" id="PF01738"/>
    </source>
</evidence>
<evidence type="ECO:0000256" key="1">
    <source>
        <dbReference type="ARBA" id="ARBA00022801"/>
    </source>
</evidence>
<dbReference type="RefSeq" id="WP_135083010.1">
    <property type="nucleotide sequence ID" value="NZ_SPDV01000002.1"/>
</dbReference>
<keyword evidence="5" id="KW-1185">Reference proteome</keyword>
<dbReference type="EMBL" id="SPDV01000002">
    <property type="protein sequence ID" value="TFI59951.1"/>
    <property type="molecule type" value="Genomic_DNA"/>
</dbReference>
<dbReference type="SUPFAM" id="SSF53474">
    <property type="entry name" value="alpha/beta-Hydrolases"/>
    <property type="match status" value="1"/>
</dbReference>
<dbReference type="PANTHER" id="PTHR48081">
    <property type="entry name" value="AB HYDROLASE SUPERFAMILY PROTEIN C4A8.06C"/>
    <property type="match status" value="1"/>
</dbReference>
<dbReference type="InterPro" id="IPR050300">
    <property type="entry name" value="GDXG_lipolytic_enzyme"/>
</dbReference>
<evidence type="ECO:0000313" key="4">
    <source>
        <dbReference type="EMBL" id="TFI59951.1"/>
    </source>
</evidence>
<dbReference type="Proteomes" id="UP000298213">
    <property type="component" value="Unassembled WGS sequence"/>
</dbReference>
<accession>A0A4Y8ZVA7</accession>